<gene>
    <name evidence="1" type="ORF">RIB2604_01000880</name>
</gene>
<dbReference type="Proteomes" id="UP000075230">
    <property type="component" value="Unassembled WGS sequence"/>
</dbReference>
<name>A0A146F6A6_ASPKA</name>
<proteinExistence type="predicted"/>
<accession>A0A146F6A6</accession>
<comment type="caution">
    <text evidence="1">The sequence shown here is derived from an EMBL/GenBank/DDBJ whole genome shotgun (WGS) entry which is preliminary data.</text>
</comment>
<protein>
    <submittedName>
        <fullName evidence="1">Calcium channel subunit Cch1</fullName>
    </submittedName>
</protein>
<reference evidence="1 2" key="1">
    <citation type="journal article" date="2016" name="DNA Res.">
        <title>Genome sequence of Aspergillus luchuensis NBRC 4314.</title>
        <authorList>
            <person name="Yamada O."/>
            <person name="Machida M."/>
            <person name="Hosoyama A."/>
            <person name="Goto M."/>
            <person name="Takahashi T."/>
            <person name="Futagami T."/>
            <person name="Yamagata Y."/>
            <person name="Takeuchi M."/>
            <person name="Kobayashi T."/>
            <person name="Koike H."/>
            <person name="Abe K."/>
            <person name="Asai K."/>
            <person name="Arita M."/>
            <person name="Fujita N."/>
            <person name="Fukuda K."/>
            <person name="Higa K."/>
            <person name="Horikawa H."/>
            <person name="Ishikawa T."/>
            <person name="Jinno K."/>
            <person name="Kato Y."/>
            <person name="Kirimura K."/>
            <person name="Mizutani O."/>
            <person name="Nakasone K."/>
            <person name="Sano M."/>
            <person name="Shiraishi Y."/>
            <person name="Tsukahara M."/>
            <person name="Gomi K."/>
        </authorList>
    </citation>
    <scope>NUCLEOTIDE SEQUENCE [LARGE SCALE GENOMIC DNA]</scope>
    <source>
        <strain evidence="1 2">RIB 2604</strain>
    </source>
</reference>
<evidence type="ECO:0000313" key="2">
    <source>
        <dbReference type="Proteomes" id="UP000075230"/>
    </source>
</evidence>
<dbReference type="AlphaFoldDB" id="A0A146F6A6"/>
<dbReference type="EMBL" id="BCWF01000010">
    <property type="protein sequence ID" value="GAT21201.1"/>
    <property type="molecule type" value="Genomic_DNA"/>
</dbReference>
<reference evidence="2" key="2">
    <citation type="submission" date="2016-02" db="EMBL/GenBank/DDBJ databases">
        <title>Genome sequencing of Aspergillus luchuensis NBRC 4314.</title>
        <authorList>
            <person name="Yamada O."/>
        </authorList>
    </citation>
    <scope>NUCLEOTIDE SEQUENCE [LARGE SCALE GENOMIC DNA]</scope>
    <source>
        <strain evidence="2">RIB 2604</strain>
    </source>
</reference>
<evidence type="ECO:0000313" key="1">
    <source>
        <dbReference type="EMBL" id="GAT21201.1"/>
    </source>
</evidence>
<organism evidence="1 2">
    <name type="scientific">Aspergillus kawachii</name>
    <name type="common">White koji mold</name>
    <name type="synonym">Aspergillus awamori var. kawachi</name>
    <dbReference type="NCBI Taxonomy" id="1069201"/>
    <lineage>
        <taxon>Eukaryota</taxon>
        <taxon>Fungi</taxon>
        <taxon>Dikarya</taxon>
        <taxon>Ascomycota</taxon>
        <taxon>Pezizomycotina</taxon>
        <taxon>Eurotiomycetes</taxon>
        <taxon>Eurotiomycetidae</taxon>
        <taxon>Eurotiales</taxon>
        <taxon>Aspergillaceae</taxon>
        <taxon>Aspergillus</taxon>
        <taxon>Aspergillus subgen. Circumdati</taxon>
    </lineage>
</organism>
<sequence>MLCLDRDILEQRTRTLYTSWRYGISSAPLRNSRMHLRGPSNILKMRKPKIVRHYADTSPPGV</sequence>